<proteinExistence type="predicted"/>
<dbReference type="Proteomes" id="UP000016922">
    <property type="component" value="Unassembled WGS sequence"/>
</dbReference>
<dbReference type="PANTHER" id="PTHR35392:SF2">
    <property type="entry name" value="ZN(II)2CYS6 TRANSCRIPTION FACTOR (EUROFUNG)"/>
    <property type="match status" value="1"/>
</dbReference>
<feature type="compositionally biased region" description="Polar residues" evidence="1">
    <location>
        <begin position="159"/>
        <end position="168"/>
    </location>
</feature>
<dbReference type="InterPro" id="IPR052973">
    <property type="entry name" value="Fungal_sec-metab_reg_TF"/>
</dbReference>
<dbReference type="eggNOG" id="ENOG502SJ77">
    <property type="taxonomic scope" value="Eukaryota"/>
</dbReference>
<feature type="compositionally biased region" description="Basic and acidic residues" evidence="1">
    <location>
        <begin position="148"/>
        <end position="158"/>
    </location>
</feature>
<evidence type="ECO:0000256" key="1">
    <source>
        <dbReference type="SAM" id="MobiDB-lite"/>
    </source>
</evidence>
<feature type="region of interest" description="Disordered" evidence="1">
    <location>
        <begin position="282"/>
        <end position="330"/>
    </location>
</feature>
<protein>
    <recommendedName>
        <fullName evidence="4">Zn2/Cys6 DNA-binding protein</fullName>
    </recommendedName>
</protein>
<accession>S3D0E5</accession>
<feature type="compositionally biased region" description="Low complexity" evidence="1">
    <location>
        <begin position="117"/>
        <end position="131"/>
    </location>
</feature>
<dbReference type="EMBL" id="KE145362">
    <property type="protein sequence ID" value="EPE31305.1"/>
    <property type="molecule type" value="Genomic_DNA"/>
</dbReference>
<dbReference type="KEGG" id="glz:GLAREA_12608"/>
<dbReference type="GeneID" id="19471648"/>
<evidence type="ECO:0000313" key="2">
    <source>
        <dbReference type="EMBL" id="EPE31305.1"/>
    </source>
</evidence>
<feature type="region of interest" description="Disordered" evidence="1">
    <location>
        <begin position="348"/>
        <end position="376"/>
    </location>
</feature>
<dbReference type="AlphaFoldDB" id="S3D0E5"/>
<gene>
    <name evidence="2" type="ORF">GLAREA_12608</name>
</gene>
<dbReference type="RefSeq" id="XP_008081580.1">
    <property type="nucleotide sequence ID" value="XM_008083389.1"/>
</dbReference>
<reference evidence="2 3" key="1">
    <citation type="journal article" date="2013" name="BMC Genomics">
        <title>Genomics-driven discovery of the pneumocandin biosynthetic gene cluster in the fungus Glarea lozoyensis.</title>
        <authorList>
            <person name="Chen L."/>
            <person name="Yue Q."/>
            <person name="Zhang X."/>
            <person name="Xiang M."/>
            <person name="Wang C."/>
            <person name="Li S."/>
            <person name="Che Y."/>
            <person name="Ortiz-Lopez F.J."/>
            <person name="Bills G.F."/>
            <person name="Liu X."/>
            <person name="An Z."/>
        </authorList>
    </citation>
    <scope>NUCLEOTIDE SEQUENCE [LARGE SCALE GENOMIC DNA]</scope>
    <source>
        <strain evidence="3">ATCC 20868 / MF5171</strain>
    </source>
</reference>
<dbReference type="OMA" id="SKFMRVT"/>
<name>S3D0E5_GLAL2</name>
<feature type="compositionally biased region" description="Basic and acidic residues" evidence="1">
    <location>
        <begin position="309"/>
        <end position="320"/>
    </location>
</feature>
<evidence type="ECO:0008006" key="4">
    <source>
        <dbReference type="Google" id="ProtNLM"/>
    </source>
</evidence>
<keyword evidence="3" id="KW-1185">Reference proteome</keyword>
<dbReference type="OrthoDB" id="5417895at2759"/>
<dbReference type="PANTHER" id="PTHR35392">
    <property type="entry name" value="ZN(II)2CYS6 TRANSCRIPTION FACTOR (EUROFUNG)-RELATED-RELATED"/>
    <property type="match status" value="1"/>
</dbReference>
<dbReference type="HOGENOM" id="CLU_005936_0_0_1"/>
<sequence length="784" mass="87354">MGRKPNPMILRHFDRGAKLSDNSNRYEHTCKRCGERYPKGRSDALINHILKKCSRISADERKKAFIEHGNLPHDAYLVHGQLQPGGQLGDVPNGGNDWHALDVLAEVSRSIDHPQNHPRNGGQPGGPNQLQLAEHFTPDNPPVSFEQRAAREKSKLDQAKQNPNLHSQDNLRDDAMDITYSAMPSFGGGEGENGSHHGLPAYRNMSPHLHPGQFVPSRSSSPNFSMAQRATTIAQAAAASFAPSMVDPDILRDEAALNARNQSAAAERLFAQQIQEANAAMTETFQPEPSVEEPPEAIPHSPSWVEEPEPVHESFSEHPRSAQPSAEPPQQPVEYQLEQLTYRPIAMSGENNPAPAASMTGAFSAESGDGARHNGKQKVRGAFTGARRVEVQEVRKQGACIRCKILKKSCSLGNPCKACASVDSARVWKQPCSRRRLVQEMDMFSAGLHHTLMTQAIEAEKEHVTFRFSAVQIEASHHPEANIFAAFPLYEGSAPVVGQIDPSLDRTPSQETIYMIDTDVIDIGPKIDAYTKQMRPVFFQNEPSNFMRTTLGFAVEVLDGLVDKDSRFLSDTLDLWCMVHILVDHEVKWVLTKKASTITPPATASVNDRTWRLVNAQLSATVEKKAGLLTKSVLQTLEVRLQSPKARRSFELFLAGLIILNCLEKTTWFFNSYEKPPLEADWPLERKPILYANQGESVTNMLNMLLRIKSIAPNVDTTNEGILKSDFNDHMMRFFQKVRLTEGQVHQARGNPVFIPSDSRCFELRYSGRLMNNDPGEESKPNRR</sequence>
<organism evidence="2 3">
    <name type="scientific">Glarea lozoyensis (strain ATCC 20868 / MF5171)</name>
    <dbReference type="NCBI Taxonomy" id="1116229"/>
    <lineage>
        <taxon>Eukaryota</taxon>
        <taxon>Fungi</taxon>
        <taxon>Dikarya</taxon>
        <taxon>Ascomycota</taxon>
        <taxon>Pezizomycotina</taxon>
        <taxon>Leotiomycetes</taxon>
        <taxon>Helotiales</taxon>
        <taxon>Helotiaceae</taxon>
        <taxon>Glarea</taxon>
    </lineage>
</organism>
<feature type="region of interest" description="Disordered" evidence="1">
    <location>
        <begin position="112"/>
        <end position="171"/>
    </location>
</feature>
<evidence type="ECO:0000313" key="3">
    <source>
        <dbReference type="Proteomes" id="UP000016922"/>
    </source>
</evidence>